<protein>
    <submittedName>
        <fullName evidence="1">Uncharacterized protein</fullName>
    </submittedName>
</protein>
<dbReference type="PANTHER" id="PTHR34457">
    <property type="entry name" value="EMBRYO DEFECTIVE 2410"/>
    <property type="match status" value="1"/>
</dbReference>
<reference evidence="1 2" key="2">
    <citation type="submission" date="2018-06" db="EMBL/GenBank/DDBJ databases">
        <title>Metagenomic assembly of (sub)arctic Cyanobacteria and their associated microbiome from non-axenic cultures.</title>
        <authorList>
            <person name="Baurain D."/>
        </authorList>
    </citation>
    <scope>NUCLEOTIDE SEQUENCE [LARGE SCALE GENOMIC DNA]</scope>
    <source>
        <strain evidence="1">ULC027bin1</strain>
    </source>
</reference>
<dbReference type="InterPro" id="IPR053022">
    <property type="entry name" value="Chloroplast_translocon_comp"/>
</dbReference>
<dbReference type="PANTHER" id="PTHR34457:SF3">
    <property type="entry name" value="PROTEIN TIC236, CHLOROPLASTIC"/>
    <property type="match status" value="1"/>
</dbReference>
<accession>A0A2W4XR25</accession>
<organism evidence="1 2">
    <name type="scientific">Phormidesmis priestleyi</name>
    <dbReference type="NCBI Taxonomy" id="268141"/>
    <lineage>
        <taxon>Bacteria</taxon>
        <taxon>Bacillati</taxon>
        <taxon>Cyanobacteriota</taxon>
        <taxon>Cyanophyceae</taxon>
        <taxon>Leptolyngbyales</taxon>
        <taxon>Leptolyngbyaceae</taxon>
        <taxon>Phormidesmis</taxon>
    </lineage>
</organism>
<name>A0A2W4XR25_9CYAN</name>
<feature type="non-terminal residue" evidence="1">
    <location>
        <position position="642"/>
    </location>
</feature>
<sequence length="642" mass="67257">MAGGRDKIVLNTGPLGRSGSGGSNIPALDFDIGWREAFASGQTEGNLLRVQAGNFPLSALNFPPKGAANIGQLRGSLSTNNLAVNLANQTFEGDLKVAQLGLGYIGAAQLEGKVRYANRLVTLTNGELFLNGDQTAAGDRGAFQGDLPQITPKTPGDFYTLSGRLALNGPVPVYSASLATQSGNIQNLLTAFSIYRLEDFQRGLIPPDWDTNLLSPDQLNAVLATSSTGCTDSAFTDQLPLIDPLVRPTTADIDNCRRDSALLDQLRRLAEIQAIQARIDLARADDPIPPLDELQGLFAGNLQLDGSGSDFQLDFDLAGANWQWGQNYSAEDVIAKGSLTPGVLTLEPVRLASVIAVPVSQVPMTPPPVPNTVSDVIEADGSGAASPDQTQVGNAIAVIDLAGQLVFGRNTELTSNLQATVQNIDAATLANISQLPLNIDGLVNARATLSGTLANPQLRGSAAIATATINDTPIQSATAQFLYQNARLNLSSELVASTPDHPLTLQAQIPRAFSFMSVKPESDQIAVNINVEDEGLSLLNIFTQQVAWQSGKGRVNLNIGGTLKKPEIAGTATLDQAVLSAKILPEPLTNVTGAATFAGDQIIVQNLSGQFSNGQLTAAGTFPLLNPIISGSALSALTSTQD</sequence>
<gene>
    <name evidence="1" type="ORF">DCF15_03125</name>
</gene>
<evidence type="ECO:0000313" key="2">
    <source>
        <dbReference type="Proteomes" id="UP000249794"/>
    </source>
</evidence>
<reference evidence="2" key="1">
    <citation type="submission" date="2018-04" db="EMBL/GenBank/DDBJ databases">
        <authorList>
            <person name="Cornet L."/>
        </authorList>
    </citation>
    <scope>NUCLEOTIDE SEQUENCE [LARGE SCALE GENOMIC DNA]</scope>
</reference>
<dbReference type="EMBL" id="QBMP01000016">
    <property type="protein sequence ID" value="PZO59913.1"/>
    <property type="molecule type" value="Genomic_DNA"/>
</dbReference>
<comment type="caution">
    <text evidence="1">The sequence shown here is derived from an EMBL/GenBank/DDBJ whole genome shotgun (WGS) entry which is preliminary data.</text>
</comment>
<dbReference type="Proteomes" id="UP000249794">
    <property type="component" value="Unassembled WGS sequence"/>
</dbReference>
<evidence type="ECO:0000313" key="1">
    <source>
        <dbReference type="EMBL" id="PZO59913.1"/>
    </source>
</evidence>
<proteinExistence type="predicted"/>
<dbReference type="AlphaFoldDB" id="A0A2W4XR25"/>